<evidence type="ECO:0000256" key="1">
    <source>
        <dbReference type="ARBA" id="ARBA00004613"/>
    </source>
</evidence>
<name>A0A654FSH6_ARATH</name>
<accession>A0A654FSH6</accession>
<reference evidence="7 8" key="1">
    <citation type="submission" date="2019-11" db="EMBL/GenBank/DDBJ databases">
        <authorList>
            <person name="Jiao W.-B."/>
            <person name="Schneeberger K."/>
        </authorList>
    </citation>
    <scope>NUCLEOTIDE SEQUENCE [LARGE SCALE GENOMIC DNA]</scope>
    <source>
        <strain evidence="8">cv. An-1</strain>
    </source>
</reference>
<feature type="signal peptide" evidence="6">
    <location>
        <begin position="1"/>
        <end position="25"/>
    </location>
</feature>
<dbReference type="InterPro" id="IPR010264">
    <property type="entry name" value="Self-incomp_S1"/>
</dbReference>
<evidence type="ECO:0000256" key="6">
    <source>
        <dbReference type="RuleBase" id="RU367044"/>
    </source>
</evidence>
<dbReference type="GO" id="GO:0005576">
    <property type="term" value="C:extracellular region"/>
    <property type="evidence" value="ECO:0007669"/>
    <property type="project" value="UniProtKB-SubCell"/>
</dbReference>
<sequence>MCPSSFRLILSVILIAFLFVGLCEAHRHINVDIINDIGPNVQLGLHCKSKGKDLGPQSLAPHQHWGFTASLNVWETTLFFCHFVWENQSRWFDILKEKRDTIVCKYHPCVWSIRPSGPCRLTDHEKCYPWNADTLLQDFISIVIE</sequence>
<gene>
    <name evidence="7" type="ORF">AN1_LOCUS19240</name>
</gene>
<comment type="similarity">
    <text evidence="2 6">Belongs to the plant self-incompatibility (S1) protein family.</text>
</comment>
<keyword evidence="3 6" id="KW-0713">Self-incompatibility</keyword>
<protein>
    <recommendedName>
        <fullName evidence="6">S-protein homolog</fullName>
    </recommendedName>
</protein>
<feature type="chain" id="PRO_5025092917" description="S-protein homolog" evidence="6">
    <location>
        <begin position="26"/>
        <end position="145"/>
    </location>
</feature>
<proteinExistence type="inferred from homology"/>
<evidence type="ECO:0000256" key="5">
    <source>
        <dbReference type="ARBA" id="ARBA00022729"/>
    </source>
</evidence>
<dbReference type="Proteomes" id="UP000426265">
    <property type="component" value="Unassembled WGS sequence"/>
</dbReference>
<organism evidence="7 8">
    <name type="scientific">Arabidopsis thaliana</name>
    <name type="common">Mouse-ear cress</name>
    <dbReference type="NCBI Taxonomy" id="3702"/>
    <lineage>
        <taxon>Eukaryota</taxon>
        <taxon>Viridiplantae</taxon>
        <taxon>Streptophyta</taxon>
        <taxon>Embryophyta</taxon>
        <taxon>Tracheophyta</taxon>
        <taxon>Spermatophyta</taxon>
        <taxon>Magnoliopsida</taxon>
        <taxon>eudicotyledons</taxon>
        <taxon>Gunneridae</taxon>
        <taxon>Pentapetalae</taxon>
        <taxon>rosids</taxon>
        <taxon>malvids</taxon>
        <taxon>Brassicales</taxon>
        <taxon>Brassicaceae</taxon>
        <taxon>Camelineae</taxon>
        <taxon>Arabidopsis</taxon>
    </lineage>
</organism>
<dbReference type="ExpressionAtlas" id="A0A654FSH6">
    <property type="expression patterns" value="baseline"/>
</dbReference>
<evidence type="ECO:0000256" key="2">
    <source>
        <dbReference type="ARBA" id="ARBA00005581"/>
    </source>
</evidence>
<evidence type="ECO:0000313" key="8">
    <source>
        <dbReference type="Proteomes" id="UP000426265"/>
    </source>
</evidence>
<evidence type="ECO:0000256" key="3">
    <source>
        <dbReference type="ARBA" id="ARBA00022471"/>
    </source>
</evidence>
<dbReference type="Pfam" id="PF05938">
    <property type="entry name" value="Self-incomp_S1"/>
    <property type="match status" value="1"/>
</dbReference>
<comment type="subcellular location">
    <subcellularLocation>
        <location evidence="1 6">Secreted</location>
    </subcellularLocation>
</comment>
<keyword evidence="4 6" id="KW-0964">Secreted</keyword>
<dbReference type="PANTHER" id="PTHR31232">
    <property type="match status" value="1"/>
</dbReference>
<evidence type="ECO:0000256" key="4">
    <source>
        <dbReference type="ARBA" id="ARBA00022525"/>
    </source>
</evidence>
<dbReference type="AlphaFoldDB" id="A0A654FSH6"/>
<evidence type="ECO:0000313" key="7">
    <source>
        <dbReference type="EMBL" id="VYS63827.1"/>
    </source>
</evidence>
<keyword evidence="5 6" id="KW-0732">Signal</keyword>
<dbReference type="EMBL" id="CACRSJ010000109">
    <property type="protein sequence ID" value="VYS63827.1"/>
    <property type="molecule type" value="Genomic_DNA"/>
</dbReference>
<dbReference type="GO" id="GO:0060320">
    <property type="term" value="P:rejection of self pollen"/>
    <property type="evidence" value="ECO:0007669"/>
    <property type="project" value="UniProtKB-KW"/>
</dbReference>
<dbReference type="PANTHER" id="PTHR31232:SF163">
    <property type="entry name" value="S-PROTEIN HOMOLOG 18-RELATED"/>
    <property type="match status" value="1"/>
</dbReference>